<evidence type="ECO:0000313" key="2">
    <source>
        <dbReference type="Proteomes" id="UP001177003"/>
    </source>
</evidence>
<dbReference type="Proteomes" id="UP001177003">
    <property type="component" value="Chromosome 6"/>
</dbReference>
<proteinExistence type="predicted"/>
<organism evidence="1 2">
    <name type="scientific">Lactuca saligna</name>
    <name type="common">Willowleaf lettuce</name>
    <dbReference type="NCBI Taxonomy" id="75948"/>
    <lineage>
        <taxon>Eukaryota</taxon>
        <taxon>Viridiplantae</taxon>
        <taxon>Streptophyta</taxon>
        <taxon>Embryophyta</taxon>
        <taxon>Tracheophyta</taxon>
        <taxon>Spermatophyta</taxon>
        <taxon>Magnoliopsida</taxon>
        <taxon>eudicotyledons</taxon>
        <taxon>Gunneridae</taxon>
        <taxon>Pentapetalae</taxon>
        <taxon>asterids</taxon>
        <taxon>campanulids</taxon>
        <taxon>Asterales</taxon>
        <taxon>Asteraceae</taxon>
        <taxon>Cichorioideae</taxon>
        <taxon>Cichorieae</taxon>
        <taxon>Lactucinae</taxon>
        <taxon>Lactuca</taxon>
    </lineage>
</organism>
<evidence type="ECO:0000313" key="1">
    <source>
        <dbReference type="EMBL" id="CAI9290951.1"/>
    </source>
</evidence>
<gene>
    <name evidence="1" type="ORF">LSALG_LOCUS30121</name>
</gene>
<reference evidence="1" key="1">
    <citation type="submission" date="2023-04" db="EMBL/GenBank/DDBJ databases">
        <authorList>
            <person name="Vijverberg K."/>
            <person name="Xiong W."/>
            <person name="Schranz E."/>
        </authorList>
    </citation>
    <scope>NUCLEOTIDE SEQUENCE</scope>
</reference>
<name>A0AA36EC30_LACSI</name>
<sequence>MGQQVGPKVESEEYVVTDYEYDESDWESDEGKDVEEVHNEPHLLKAPSDPRTFQKSDAYHLRSLEEEITNIKRQCVATEARALDD</sequence>
<accession>A0AA36EC30</accession>
<protein>
    <submittedName>
        <fullName evidence="1">Uncharacterized protein</fullName>
    </submittedName>
</protein>
<dbReference type="AlphaFoldDB" id="A0AA36EC30"/>
<dbReference type="EMBL" id="OX465082">
    <property type="protein sequence ID" value="CAI9290951.1"/>
    <property type="molecule type" value="Genomic_DNA"/>
</dbReference>
<keyword evidence="2" id="KW-1185">Reference proteome</keyword>